<dbReference type="InterPro" id="IPR006595">
    <property type="entry name" value="CTLH_C"/>
</dbReference>
<dbReference type="Gene3D" id="2.60.120.920">
    <property type="match status" value="1"/>
</dbReference>
<dbReference type="CDD" id="cd12909">
    <property type="entry name" value="SPRY_RanBP9_10"/>
    <property type="match status" value="1"/>
</dbReference>
<evidence type="ECO:0000313" key="6">
    <source>
        <dbReference type="Proteomes" id="UP001187682"/>
    </source>
</evidence>
<dbReference type="EMBL" id="ONZQ02000001">
    <property type="protein sequence ID" value="SPN97391.1"/>
    <property type="molecule type" value="Genomic_DNA"/>
</dbReference>
<name>A0AAE8SR60_9PEZI</name>
<dbReference type="InterPro" id="IPR043136">
    <property type="entry name" value="B30.2/SPRY_sf"/>
</dbReference>
<organism evidence="5 6">
    <name type="scientific">Cephalotrichum gorgonifer</name>
    <dbReference type="NCBI Taxonomy" id="2041049"/>
    <lineage>
        <taxon>Eukaryota</taxon>
        <taxon>Fungi</taxon>
        <taxon>Dikarya</taxon>
        <taxon>Ascomycota</taxon>
        <taxon>Pezizomycotina</taxon>
        <taxon>Sordariomycetes</taxon>
        <taxon>Hypocreomycetidae</taxon>
        <taxon>Microascales</taxon>
        <taxon>Microascaceae</taxon>
        <taxon>Cephalotrichum</taxon>
    </lineage>
</organism>
<feature type="region of interest" description="Disordered" evidence="2">
    <location>
        <begin position="90"/>
        <end position="109"/>
    </location>
</feature>
<dbReference type="InterPro" id="IPR001870">
    <property type="entry name" value="B30.2/SPRY"/>
</dbReference>
<dbReference type="Pfam" id="PF08513">
    <property type="entry name" value="LisH"/>
    <property type="match status" value="1"/>
</dbReference>
<feature type="region of interest" description="Disordered" evidence="2">
    <location>
        <begin position="1"/>
        <end position="39"/>
    </location>
</feature>
<feature type="compositionally biased region" description="Low complexity" evidence="2">
    <location>
        <begin position="1"/>
        <end position="25"/>
    </location>
</feature>
<dbReference type="InterPro" id="IPR024964">
    <property type="entry name" value="CTLH/CRA"/>
</dbReference>
<gene>
    <name evidence="5" type="ORF">DNG_00905</name>
</gene>
<dbReference type="AlphaFoldDB" id="A0AAE8SR60"/>
<protein>
    <submittedName>
        <fullName evidence="5">Related to human RANBPM NP_005484.1</fullName>
    </submittedName>
</protein>
<evidence type="ECO:0000313" key="5">
    <source>
        <dbReference type="EMBL" id="SPN97391.1"/>
    </source>
</evidence>
<dbReference type="InterPro" id="IPR050618">
    <property type="entry name" value="Ubq-SigPath_Reg"/>
</dbReference>
<accession>A0AAE8SR60</accession>
<dbReference type="InterPro" id="IPR013320">
    <property type="entry name" value="ConA-like_dom_sf"/>
</dbReference>
<proteinExistence type="predicted"/>
<sequence>MSNSHSGNPSGYSSNSSRNHFSYVSIGSPRVPGSGPGFYHHPSRISALAQFLHQDPDMTSDSAIDETEPYSGSNHYSSVRSREMANDQYFQPPNAASTHPAAGSASRPTHLPSFSRAFELFTTPPFLDDTQRDLDDFFIPSYLSDTAYALKLREAHQAKLKARRANRSRDGPATAPLTSPSPANNGLPTKPPQQSESASFDIIEKPATQDDDPSVVPPLPSKWSKTDRWPSGIDVMNEGLEVRYTSHKSGSEYEAASIRADHPIPPECGIYYFEVAITYGKRDDTTIGIGLSTKSAQLSRPPGWETDSWGYHGDDGHCFHDTNCGKTYGPKYTTGDIVGCGINFNTGCIFFTKNGHNLGAAFRDVKGQLYPSVGLKKYGEHIRTNFGHTPFVFDIDGMMRREKRRIQDEIWNTSPSSLELRLDGAPVNLGETDLIQSLVLQFLQHDGYVETARAFAQEIQSERQALTIGTQDAPTINVKDDQDATNRQQIRKAILEGDIDRALRLIDTCYPSVLVDNELVYFKLKCRRFIEMVRTAAEIRSHYDGGKKATNGVDPSQAMDVDTNGVEGVSWENMDTEDGLEYLGELQDLERDLIEYGQQLQAEYRNDLRKEVQKTLEDIWSLMAYPNPLREPKVAHLMDNKERAKAAETVNSMILISLGKSSSADLTKLYEDTSSLVRDLREGGPGAFFSMKDITAAIPKPEDV</sequence>
<dbReference type="InterPro" id="IPR013144">
    <property type="entry name" value="CRA_dom"/>
</dbReference>
<dbReference type="InterPro" id="IPR003877">
    <property type="entry name" value="SPRY_dom"/>
</dbReference>
<comment type="caution">
    <text evidence="5">The sequence shown here is derived from an EMBL/GenBank/DDBJ whole genome shotgun (WGS) entry which is preliminary data.</text>
</comment>
<dbReference type="PROSITE" id="PS50897">
    <property type="entry name" value="CTLH"/>
    <property type="match status" value="1"/>
</dbReference>
<feature type="region of interest" description="Disordered" evidence="2">
    <location>
        <begin position="57"/>
        <end position="76"/>
    </location>
</feature>
<dbReference type="InterPro" id="IPR035782">
    <property type="entry name" value="SPRY_RanBP9/10"/>
</dbReference>
<feature type="compositionally biased region" description="Low complexity" evidence="2">
    <location>
        <begin position="172"/>
        <end position="183"/>
    </location>
</feature>
<reference evidence="5" key="1">
    <citation type="submission" date="2018-03" db="EMBL/GenBank/DDBJ databases">
        <authorList>
            <person name="Guldener U."/>
        </authorList>
    </citation>
    <scope>NUCLEOTIDE SEQUENCE</scope>
</reference>
<feature type="compositionally biased region" description="Polar residues" evidence="2">
    <location>
        <begin position="184"/>
        <end position="198"/>
    </location>
</feature>
<dbReference type="PROSITE" id="PS50896">
    <property type="entry name" value="LISH"/>
    <property type="match status" value="1"/>
</dbReference>
<dbReference type="Pfam" id="PF00622">
    <property type="entry name" value="SPRY"/>
    <property type="match status" value="1"/>
</dbReference>
<feature type="domain" description="B30.2/SPRY" evidence="3">
    <location>
        <begin position="201"/>
        <end position="391"/>
    </location>
</feature>
<dbReference type="PANTHER" id="PTHR12864">
    <property type="entry name" value="RAN BINDING PROTEIN 9-RELATED"/>
    <property type="match status" value="1"/>
</dbReference>
<dbReference type="PROSITE" id="PS50188">
    <property type="entry name" value="B302_SPRY"/>
    <property type="match status" value="1"/>
</dbReference>
<dbReference type="SMART" id="SM00668">
    <property type="entry name" value="CTLH"/>
    <property type="match status" value="1"/>
</dbReference>
<evidence type="ECO:0000256" key="2">
    <source>
        <dbReference type="SAM" id="MobiDB-lite"/>
    </source>
</evidence>
<evidence type="ECO:0000256" key="1">
    <source>
        <dbReference type="ARBA" id="ARBA00002343"/>
    </source>
</evidence>
<feature type="domain" description="CTLH" evidence="4">
    <location>
        <begin position="483"/>
        <end position="540"/>
    </location>
</feature>
<keyword evidence="6" id="KW-1185">Reference proteome</keyword>
<dbReference type="SMART" id="SM00757">
    <property type="entry name" value="CRA"/>
    <property type="match status" value="1"/>
</dbReference>
<dbReference type="SMART" id="SM00449">
    <property type="entry name" value="SPRY"/>
    <property type="match status" value="1"/>
</dbReference>
<comment type="function">
    <text evidence="1">Involved in the proteasome-dependent degradation of fructose-1,6-bisphosphatase.</text>
</comment>
<feature type="region of interest" description="Disordered" evidence="2">
    <location>
        <begin position="160"/>
        <end position="198"/>
    </location>
</feature>
<dbReference type="Proteomes" id="UP001187682">
    <property type="component" value="Unassembled WGS sequence"/>
</dbReference>
<dbReference type="SUPFAM" id="SSF49899">
    <property type="entry name" value="Concanavalin A-like lectins/glucanases"/>
    <property type="match status" value="1"/>
</dbReference>
<dbReference type="Pfam" id="PF10607">
    <property type="entry name" value="CTLH"/>
    <property type="match status" value="1"/>
</dbReference>
<evidence type="ECO:0000259" key="3">
    <source>
        <dbReference type="PROSITE" id="PS50188"/>
    </source>
</evidence>
<dbReference type="SMART" id="SM00667">
    <property type="entry name" value="LisH"/>
    <property type="match status" value="1"/>
</dbReference>
<dbReference type="InterPro" id="IPR006594">
    <property type="entry name" value="LisH"/>
</dbReference>
<evidence type="ECO:0000259" key="4">
    <source>
        <dbReference type="PROSITE" id="PS50897"/>
    </source>
</evidence>